<dbReference type="PANTHER" id="PTHR43798:SF5">
    <property type="entry name" value="MONOACYLGLYCEROL LIPASE ABHD6"/>
    <property type="match status" value="1"/>
</dbReference>
<protein>
    <submittedName>
        <fullName evidence="2">Alpha/beta hydrolase</fullName>
    </submittedName>
</protein>
<evidence type="ECO:0000259" key="1">
    <source>
        <dbReference type="Pfam" id="PF00561"/>
    </source>
</evidence>
<dbReference type="PANTHER" id="PTHR43798">
    <property type="entry name" value="MONOACYLGLYCEROL LIPASE"/>
    <property type="match status" value="1"/>
</dbReference>
<dbReference type="PRINTS" id="PR00111">
    <property type="entry name" value="ABHYDROLASE"/>
</dbReference>
<evidence type="ECO:0000313" key="2">
    <source>
        <dbReference type="EMBL" id="UOF89443.1"/>
    </source>
</evidence>
<sequence length="276" mass="31559">MPLFDQIHPAIYYEDSGQGEPVVFITGLGGNHGNWRPYVQRLQKDFRCITLDNRGTGQSGRPTEPYTISDMAQDVVRVFDYLNIQDAHVIGNSLGGRIAQQIADSNPRRIKSLVLMSTTASVSPWYDSILQSWERMRRYMPLEEYYRSVATWLCGPSTHRHRGYIDGFVKYSIENDTQSLEDFLLQVQAIRTQQANLPLQEMDMPCLLICGREDLPLLPDMIEMSKQIPSANLHIIEQTGHMAAFEKFTEVWPIVHKFLTEHSAPGNSWLSSQIQL</sequence>
<dbReference type="GO" id="GO:0016787">
    <property type="term" value="F:hydrolase activity"/>
    <property type="evidence" value="ECO:0007669"/>
    <property type="project" value="UniProtKB-KW"/>
</dbReference>
<dbReference type="Pfam" id="PF00561">
    <property type="entry name" value="Abhydrolase_1"/>
    <property type="match status" value="1"/>
</dbReference>
<accession>A0ABY4CFZ9</accession>
<proteinExistence type="predicted"/>
<keyword evidence="3" id="KW-1185">Reference proteome</keyword>
<dbReference type="RefSeq" id="WP_347436131.1">
    <property type="nucleotide sequence ID" value="NZ_CP089291.1"/>
</dbReference>
<gene>
    <name evidence="2" type="ORF">LSG31_16315</name>
</gene>
<dbReference type="InterPro" id="IPR029058">
    <property type="entry name" value="AB_hydrolase_fold"/>
</dbReference>
<feature type="domain" description="AB hydrolase-1" evidence="1">
    <location>
        <begin position="21"/>
        <end position="247"/>
    </location>
</feature>
<organism evidence="2 3">
    <name type="scientific">Fodinisporobacter ferrooxydans</name>
    <dbReference type="NCBI Taxonomy" id="2901836"/>
    <lineage>
        <taxon>Bacteria</taxon>
        <taxon>Bacillati</taxon>
        <taxon>Bacillota</taxon>
        <taxon>Bacilli</taxon>
        <taxon>Bacillales</taxon>
        <taxon>Alicyclobacillaceae</taxon>
        <taxon>Fodinisporobacter</taxon>
    </lineage>
</organism>
<evidence type="ECO:0000313" key="3">
    <source>
        <dbReference type="Proteomes" id="UP000830167"/>
    </source>
</evidence>
<dbReference type="SUPFAM" id="SSF53474">
    <property type="entry name" value="alpha/beta-Hydrolases"/>
    <property type="match status" value="1"/>
</dbReference>
<dbReference type="Proteomes" id="UP000830167">
    <property type="component" value="Chromosome"/>
</dbReference>
<reference evidence="2" key="1">
    <citation type="submission" date="2021-12" db="EMBL/GenBank/DDBJ databases">
        <title>Alicyclobacillaceae gen. nov., sp. nov., isolated from chalcocite enrichment system.</title>
        <authorList>
            <person name="Jiang Z."/>
        </authorList>
    </citation>
    <scope>NUCLEOTIDE SEQUENCE</scope>
    <source>
        <strain evidence="2">MYW30-H2</strain>
    </source>
</reference>
<dbReference type="EMBL" id="CP089291">
    <property type="protein sequence ID" value="UOF89443.1"/>
    <property type="molecule type" value="Genomic_DNA"/>
</dbReference>
<dbReference type="InterPro" id="IPR050266">
    <property type="entry name" value="AB_hydrolase_sf"/>
</dbReference>
<name>A0ABY4CFZ9_9BACL</name>
<dbReference type="InterPro" id="IPR000073">
    <property type="entry name" value="AB_hydrolase_1"/>
</dbReference>
<keyword evidence="2" id="KW-0378">Hydrolase</keyword>
<dbReference type="Gene3D" id="3.40.50.1820">
    <property type="entry name" value="alpha/beta hydrolase"/>
    <property type="match status" value="1"/>
</dbReference>